<evidence type="ECO:0000313" key="2">
    <source>
        <dbReference type="EMBL" id="GAX17895.1"/>
    </source>
</evidence>
<name>A0A1Z5JV21_FISSO</name>
<proteinExistence type="predicted"/>
<dbReference type="Proteomes" id="UP000198406">
    <property type="component" value="Unassembled WGS sequence"/>
</dbReference>
<feature type="region of interest" description="Disordered" evidence="1">
    <location>
        <begin position="520"/>
        <end position="556"/>
    </location>
</feature>
<gene>
    <name evidence="2" type="ORF">FisN_18Hh101</name>
</gene>
<organism evidence="2 3">
    <name type="scientific">Fistulifera solaris</name>
    <name type="common">Oleaginous diatom</name>
    <dbReference type="NCBI Taxonomy" id="1519565"/>
    <lineage>
        <taxon>Eukaryota</taxon>
        <taxon>Sar</taxon>
        <taxon>Stramenopiles</taxon>
        <taxon>Ochrophyta</taxon>
        <taxon>Bacillariophyta</taxon>
        <taxon>Bacillariophyceae</taxon>
        <taxon>Bacillariophycidae</taxon>
        <taxon>Naviculales</taxon>
        <taxon>Naviculaceae</taxon>
        <taxon>Fistulifera</taxon>
    </lineage>
</organism>
<dbReference type="OrthoDB" id="120976at2759"/>
<dbReference type="AlphaFoldDB" id="A0A1Z5JV21"/>
<evidence type="ECO:0000256" key="1">
    <source>
        <dbReference type="SAM" id="MobiDB-lite"/>
    </source>
</evidence>
<comment type="caution">
    <text evidence="2">The sequence shown here is derived from an EMBL/GenBank/DDBJ whole genome shotgun (WGS) entry which is preliminary data.</text>
</comment>
<sequence length="556" mass="63716">MAQPDGKCHSLLELIPVDQLSEEQKAFRPSNETRMPLYRMRRDPTFWGEIFHDGAFFDHDLAIWRENRTLLCIVNHDCWRPSGFREQNISFTLYKDYEAGRYDGVDLEIYGKTDATIVETATFFWSLKQGECEEGRLRMPSLPTIQPEQLARIFDANPDMHFEFEEGTWSAEQSVILATRSFPLNVKLVWVSFEDNGTAFVNALETRQQYSFGMFSMTFCDAEHVPLSRENVQRFLKLNLAFEKLEIGMLESECAFLPFSVKSNALVYEIELTSLEASDFESLDIIAEDLFLKFNLGMTFEWDEHLVCFFHRLAELGHFERLRISVNEGYLGCIIHDDTSHVAEALITAITANHKLKCLDLSDSYRCLEWFAHFQGIFKAMEDHKGLREFHLKKLVPQIYNDDIDCDESDGSESEPAAYEWLRQLLSRNRKIVVYNSSGKRCSNGEAIDTIYLLNDILNGSTDLVKESTSLRPLLVATALVESTSRKFLHSALLMSNHADMLCELMQVVNIEEVTVVPEEAIEPEQTSITPVESEDSKRRRSGSPPPPATKKAART</sequence>
<evidence type="ECO:0000313" key="3">
    <source>
        <dbReference type="Proteomes" id="UP000198406"/>
    </source>
</evidence>
<keyword evidence="3" id="KW-1185">Reference proteome</keyword>
<protein>
    <submittedName>
        <fullName evidence="2">Uncharacterized protein</fullName>
    </submittedName>
</protein>
<dbReference type="EMBL" id="BDSP01000123">
    <property type="protein sequence ID" value="GAX17895.1"/>
    <property type="molecule type" value="Genomic_DNA"/>
</dbReference>
<accession>A0A1Z5JV21</accession>
<reference evidence="2 3" key="1">
    <citation type="journal article" date="2015" name="Plant Cell">
        <title>Oil accumulation by the oleaginous diatom Fistulifera solaris as revealed by the genome and transcriptome.</title>
        <authorList>
            <person name="Tanaka T."/>
            <person name="Maeda Y."/>
            <person name="Veluchamy A."/>
            <person name="Tanaka M."/>
            <person name="Abida H."/>
            <person name="Marechal E."/>
            <person name="Bowler C."/>
            <person name="Muto M."/>
            <person name="Sunaga Y."/>
            <person name="Tanaka M."/>
            <person name="Yoshino T."/>
            <person name="Taniguchi T."/>
            <person name="Fukuda Y."/>
            <person name="Nemoto M."/>
            <person name="Matsumoto M."/>
            <person name="Wong P.S."/>
            <person name="Aburatani S."/>
            <person name="Fujibuchi W."/>
        </authorList>
    </citation>
    <scope>NUCLEOTIDE SEQUENCE [LARGE SCALE GENOMIC DNA]</scope>
    <source>
        <strain evidence="2 3">JPCC DA0580</strain>
    </source>
</reference>
<dbReference type="InParanoid" id="A0A1Z5JV21"/>